<dbReference type="GO" id="GO:0004190">
    <property type="term" value="F:aspartic-type endopeptidase activity"/>
    <property type="evidence" value="ECO:0007669"/>
    <property type="project" value="InterPro"/>
</dbReference>
<keyword evidence="5 6" id="KW-0472">Membrane</keyword>
<dbReference type="Pfam" id="PF01478">
    <property type="entry name" value="Peptidase_A24"/>
    <property type="match status" value="1"/>
</dbReference>
<dbReference type="Proteomes" id="UP000662572">
    <property type="component" value="Unassembled WGS sequence"/>
</dbReference>
<evidence type="ECO:0000256" key="6">
    <source>
        <dbReference type="SAM" id="Phobius"/>
    </source>
</evidence>
<comment type="caution">
    <text evidence="8">The sequence shown here is derived from an EMBL/GenBank/DDBJ whole genome shotgun (WGS) entry which is preliminary data.</text>
</comment>
<sequence length="169" mass="17778">MNIAGIVFMLVFPACLIWAAISDLRTMTISNRLCLILAGGFYPAALLLGLNPILIGLHSLLAFAVLLAGMAMFAAGWMGGGDAKLMTAASLWLGLSAALPFVFYVALMGGALTVIFLILRKLFKRHTDTMSGWQQRLMTDKGGIPYGVAIFAGALLAAPSGALFKLAGL</sequence>
<dbReference type="RefSeq" id="WP_189484473.1">
    <property type="nucleotide sequence ID" value="NZ_BMZB01000001.1"/>
</dbReference>
<reference evidence="8" key="2">
    <citation type="submission" date="2020-09" db="EMBL/GenBank/DDBJ databases">
        <authorList>
            <person name="Sun Q."/>
            <person name="Kim S."/>
        </authorList>
    </citation>
    <scope>NUCLEOTIDE SEQUENCE</scope>
    <source>
        <strain evidence="8">KCTC 32296</strain>
    </source>
</reference>
<dbReference type="EMBL" id="BMZB01000001">
    <property type="protein sequence ID" value="GGZ20639.1"/>
    <property type="molecule type" value="Genomic_DNA"/>
</dbReference>
<organism evidence="8 9">
    <name type="scientific">Asticcacaulis endophyticus</name>
    <dbReference type="NCBI Taxonomy" id="1395890"/>
    <lineage>
        <taxon>Bacteria</taxon>
        <taxon>Pseudomonadati</taxon>
        <taxon>Pseudomonadota</taxon>
        <taxon>Alphaproteobacteria</taxon>
        <taxon>Caulobacterales</taxon>
        <taxon>Caulobacteraceae</taxon>
        <taxon>Asticcacaulis</taxon>
    </lineage>
</organism>
<keyword evidence="4 6" id="KW-1133">Transmembrane helix</keyword>
<keyword evidence="9" id="KW-1185">Reference proteome</keyword>
<evidence type="ECO:0000256" key="3">
    <source>
        <dbReference type="ARBA" id="ARBA00022692"/>
    </source>
</evidence>
<gene>
    <name evidence="8" type="primary">ctpB</name>
    <name evidence="8" type="ORF">GCM10011273_01540</name>
</gene>
<dbReference type="InterPro" id="IPR052218">
    <property type="entry name" value="Preflagellin_Peptidase"/>
</dbReference>
<dbReference type="AlphaFoldDB" id="A0A918PRW4"/>
<evidence type="ECO:0000256" key="1">
    <source>
        <dbReference type="ARBA" id="ARBA00004651"/>
    </source>
</evidence>
<dbReference type="PANTHER" id="PTHR36506">
    <property type="entry name" value="PREFLAGELLIN PEPTIDASE"/>
    <property type="match status" value="1"/>
</dbReference>
<evidence type="ECO:0000313" key="8">
    <source>
        <dbReference type="EMBL" id="GGZ20639.1"/>
    </source>
</evidence>
<feature type="transmembrane region" description="Helical" evidence="6">
    <location>
        <begin position="98"/>
        <end position="123"/>
    </location>
</feature>
<feature type="transmembrane region" description="Helical" evidence="6">
    <location>
        <begin position="144"/>
        <end position="164"/>
    </location>
</feature>
<dbReference type="GO" id="GO:0005886">
    <property type="term" value="C:plasma membrane"/>
    <property type="evidence" value="ECO:0007669"/>
    <property type="project" value="UniProtKB-SubCell"/>
</dbReference>
<feature type="transmembrane region" description="Helical" evidence="6">
    <location>
        <begin position="60"/>
        <end position="78"/>
    </location>
</feature>
<feature type="transmembrane region" description="Helical" evidence="6">
    <location>
        <begin position="29"/>
        <end position="48"/>
    </location>
</feature>
<evidence type="ECO:0000259" key="7">
    <source>
        <dbReference type="Pfam" id="PF01478"/>
    </source>
</evidence>
<feature type="domain" description="Prepilin type IV endopeptidase peptidase" evidence="7">
    <location>
        <begin position="10"/>
        <end position="113"/>
    </location>
</feature>
<evidence type="ECO:0000256" key="4">
    <source>
        <dbReference type="ARBA" id="ARBA00022989"/>
    </source>
</evidence>
<evidence type="ECO:0000256" key="5">
    <source>
        <dbReference type="ARBA" id="ARBA00023136"/>
    </source>
</evidence>
<evidence type="ECO:0000256" key="2">
    <source>
        <dbReference type="ARBA" id="ARBA00022475"/>
    </source>
</evidence>
<proteinExistence type="predicted"/>
<keyword evidence="2" id="KW-1003">Cell membrane</keyword>
<evidence type="ECO:0000313" key="9">
    <source>
        <dbReference type="Proteomes" id="UP000662572"/>
    </source>
</evidence>
<reference evidence="8" key="1">
    <citation type="journal article" date="2014" name="Int. J. Syst. Evol. Microbiol.">
        <title>Complete genome sequence of Corynebacterium casei LMG S-19264T (=DSM 44701T), isolated from a smear-ripened cheese.</title>
        <authorList>
            <consortium name="US DOE Joint Genome Institute (JGI-PGF)"/>
            <person name="Walter F."/>
            <person name="Albersmeier A."/>
            <person name="Kalinowski J."/>
            <person name="Ruckert C."/>
        </authorList>
    </citation>
    <scope>NUCLEOTIDE SEQUENCE</scope>
    <source>
        <strain evidence="8">KCTC 32296</strain>
    </source>
</reference>
<keyword evidence="3 6" id="KW-0812">Transmembrane</keyword>
<accession>A0A918PRW4</accession>
<name>A0A918PRW4_9CAUL</name>
<comment type="subcellular location">
    <subcellularLocation>
        <location evidence="1">Cell membrane</location>
        <topology evidence="1">Multi-pass membrane protein</topology>
    </subcellularLocation>
</comment>
<dbReference type="PANTHER" id="PTHR36506:SF1">
    <property type="entry name" value="PREFLAGELLIN PEPTIDASE"/>
    <property type="match status" value="1"/>
</dbReference>
<protein>
    <submittedName>
        <fullName evidence="8">Type 4 prepilin peptidase 1</fullName>
    </submittedName>
</protein>
<dbReference type="InterPro" id="IPR000045">
    <property type="entry name" value="Prepilin_IV_endopep_pep"/>
</dbReference>
<dbReference type="Gene3D" id="1.20.120.1220">
    <property type="match status" value="1"/>
</dbReference>